<evidence type="ECO:0000256" key="4">
    <source>
        <dbReference type="ARBA" id="ARBA00022597"/>
    </source>
</evidence>
<reference evidence="10" key="1">
    <citation type="journal article" date="2019" name="Int. J. Syst. Evol. Microbiol.">
        <title>The Global Catalogue of Microorganisms (GCM) 10K type strain sequencing project: providing services to taxonomists for standard genome sequencing and annotation.</title>
        <authorList>
            <consortium name="The Broad Institute Genomics Platform"/>
            <consortium name="The Broad Institute Genome Sequencing Center for Infectious Disease"/>
            <person name="Wu L."/>
            <person name="Ma J."/>
        </authorList>
    </citation>
    <scope>NUCLEOTIDE SEQUENCE [LARGE SCALE GENOMIC DNA]</scope>
    <source>
        <strain evidence="10">DT43</strain>
    </source>
</reference>
<keyword evidence="5" id="KW-0808">Transferase</keyword>
<keyword evidence="3" id="KW-0963">Cytoplasm</keyword>
<evidence type="ECO:0000256" key="1">
    <source>
        <dbReference type="ARBA" id="ARBA00004496"/>
    </source>
</evidence>
<dbReference type="InterPro" id="IPR051471">
    <property type="entry name" value="Bacterial_PTS_sugar_comp"/>
</dbReference>
<dbReference type="SUPFAM" id="SSF53062">
    <property type="entry name" value="PTS system fructose IIA component-like"/>
    <property type="match status" value="1"/>
</dbReference>
<evidence type="ECO:0000259" key="8">
    <source>
        <dbReference type="PROSITE" id="PS51096"/>
    </source>
</evidence>
<dbReference type="PANTHER" id="PTHR33799:SF1">
    <property type="entry name" value="PTS SYSTEM MANNOSE-SPECIFIC EIIAB COMPONENT-RELATED"/>
    <property type="match status" value="1"/>
</dbReference>
<feature type="domain" description="PTS EIIA type-4" evidence="8">
    <location>
        <begin position="1"/>
        <end position="122"/>
    </location>
</feature>
<dbReference type="InterPro" id="IPR033887">
    <property type="entry name" value="PTS_IIA_man"/>
</dbReference>
<dbReference type="PANTHER" id="PTHR33799">
    <property type="entry name" value="PTS PERMEASE-RELATED-RELATED"/>
    <property type="match status" value="1"/>
</dbReference>
<gene>
    <name evidence="9" type="ORF">ACFPQ3_09035</name>
</gene>
<evidence type="ECO:0000313" key="9">
    <source>
        <dbReference type="EMBL" id="MFC5631701.1"/>
    </source>
</evidence>
<keyword evidence="7" id="KW-0418">Kinase</keyword>
<comment type="caution">
    <text evidence="9">The sequence shown here is derived from an EMBL/GenBank/DDBJ whole genome shotgun (WGS) entry which is preliminary data.</text>
</comment>
<evidence type="ECO:0000313" key="10">
    <source>
        <dbReference type="Proteomes" id="UP001596110"/>
    </source>
</evidence>
<evidence type="ECO:0000256" key="5">
    <source>
        <dbReference type="ARBA" id="ARBA00022679"/>
    </source>
</evidence>
<keyword evidence="2" id="KW-0813">Transport</keyword>
<name>A0ABW0UDR7_9STRE</name>
<protein>
    <submittedName>
        <fullName evidence="9">PTS sugar transporter subunit IIA</fullName>
    </submittedName>
</protein>
<dbReference type="Pfam" id="PF03610">
    <property type="entry name" value="EIIA-man"/>
    <property type="match status" value="1"/>
</dbReference>
<accession>A0ABW0UDR7</accession>
<evidence type="ECO:0000256" key="6">
    <source>
        <dbReference type="ARBA" id="ARBA00022683"/>
    </source>
</evidence>
<dbReference type="InterPro" id="IPR036662">
    <property type="entry name" value="PTS_EIIA_man-typ_sf"/>
</dbReference>
<dbReference type="RefSeq" id="WP_380434401.1">
    <property type="nucleotide sequence ID" value="NZ_JBHSOJ010000023.1"/>
</dbReference>
<keyword evidence="10" id="KW-1185">Reference proteome</keyword>
<organism evidence="9 10">
    <name type="scientific">Streptococcus caledonicus</name>
    <dbReference type="NCBI Taxonomy" id="2614158"/>
    <lineage>
        <taxon>Bacteria</taxon>
        <taxon>Bacillati</taxon>
        <taxon>Bacillota</taxon>
        <taxon>Bacilli</taxon>
        <taxon>Lactobacillales</taxon>
        <taxon>Streptococcaceae</taxon>
        <taxon>Streptococcus</taxon>
    </lineage>
</organism>
<dbReference type="CDD" id="cd00006">
    <property type="entry name" value="PTS_IIA_man"/>
    <property type="match status" value="1"/>
</dbReference>
<evidence type="ECO:0000256" key="2">
    <source>
        <dbReference type="ARBA" id="ARBA00022448"/>
    </source>
</evidence>
<dbReference type="Proteomes" id="UP001596110">
    <property type="component" value="Unassembled WGS sequence"/>
</dbReference>
<dbReference type="EMBL" id="JBHSOJ010000023">
    <property type="protein sequence ID" value="MFC5631701.1"/>
    <property type="molecule type" value="Genomic_DNA"/>
</dbReference>
<comment type="subcellular location">
    <subcellularLocation>
        <location evidence="1">Cytoplasm</location>
    </subcellularLocation>
</comment>
<keyword evidence="6" id="KW-0598">Phosphotransferase system</keyword>
<evidence type="ECO:0000256" key="3">
    <source>
        <dbReference type="ARBA" id="ARBA00022490"/>
    </source>
</evidence>
<sequence length="144" mass="15601">MQLVIVAHGKFASGILTSLELIAGKVEKIQAVDFTDGMSDQEVKERIKSVISSEEKVLVLTDLLGGTPFKVSVELVTEHSEKSIAVLSGLNLSMLLEANFSRLTDDLELLVSKLVNVAREGVADSITLLKQDNGTEEELFEDGI</sequence>
<dbReference type="Gene3D" id="3.40.50.510">
    <property type="entry name" value="Phosphotransferase system, mannose-type IIA component"/>
    <property type="match status" value="1"/>
</dbReference>
<dbReference type="InterPro" id="IPR004701">
    <property type="entry name" value="PTS_EIIA_man-typ"/>
</dbReference>
<dbReference type="PROSITE" id="PS51096">
    <property type="entry name" value="PTS_EIIA_TYPE_4"/>
    <property type="match status" value="1"/>
</dbReference>
<evidence type="ECO:0000256" key="7">
    <source>
        <dbReference type="ARBA" id="ARBA00022777"/>
    </source>
</evidence>
<keyword evidence="4 9" id="KW-0762">Sugar transport</keyword>
<proteinExistence type="predicted"/>